<reference evidence="2" key="1">
    <citation type="submission" date="2022-10" db="EMBL/GenBank/DDBJ databases">
        <title>Chitiniphilus purpureus sp. nov., a novel chitin-degrading bacterium isolated from crawfish pond sediment.</title>
        <authorList>
            <person name="Li K."/>
        </authorList>
    </citation>
    <scope>NUCLEOTIDE SEQUENCE</scope>
    <source>
        <strain evidence="2">CD1</strain>
    </source>
</reference>
<dbReference type="RefSeq" id="WP_263126285.1">
    <property type="nucleotide sequence ID" value="NZ_CP106753.1"/>
</dbReference>
<name>A0ABY6DR75_9NEIS</name>
<gene>
    <name evidence="2" type="ORF">N8I74_07620</name>
</gene>
<organism evidence="2 3">
    <name type="scientific">Chitiniphilus purpureus</name>
    <dbReference type="NCBI Taxonomy" id="2981137"/>
    <lineage>
        <taxon>Bacteria</taxon>
        <taxon>Pseudomonadati</taxon>
        <taxon>Pseudomonadota</taxon>
        <taxon>Betaproteobacteria</taxon>
        <taxon>Neisseriales</taxon>
        <taxon>Chitinibacteraceae</taxon>
        <taxon>Chitiniphilus</taxon>
    </lineage>
</organism>
<dbReference type="Proteomes" id="UP001061302">
    <property type="component" value="Chromosome"/>
</dbReference>
<evidence type="ECO:0000313" key="3">
    <source>
        <dbReference type="Proteomes" id="UP001061302"/>
    </source>
</evidence>
<dbReference type="EMBL" id="CP106753">
    <property type="protein sequence ID" value="UXY16874.1"/>
    <property type="molecule type" value="Genomic_DNA"/>
</dbReference>
<evidence type="ECO:0000313" key="2">
    <source>
        <dbReference type="EMBL" id="UXY16874.1"/>
    </source>
</evidence>
<protein>
    <submittedName>
        <fullName evidence="2">Uncharacterized protein</fullName>
    </submittedName>
</protein>
<keyword evidence="1" id="KW-0175">Coiled coil</keyword>
<keyword evidence="3" id="KW-1185">Reference proteome</keyword>
<dbReference type="InterPro" id="IPR046703">
    <property type="entry name" value="DUF6776"/>
</dbReference>
<accession>A0ABY6DR75</accession>
<evidence type="ECO:0000256" key="1">
    <source>
        <dbReference type="SAM" id="Coils"/>
    </source>
</evidence>
<sequence length="240" mass="26482">MPLRKLGRLRRARLSAAPMVLQPALGWRGRLWRWCCMLSVAAGIGGGAAYWGYLRGLESAAADLSSRVTDAQTNRSALDASRIREDTLHQQLRMAESARSALAQALAQAQQEAAQAREALAFFDSLLTSNDRASPARFAACEFEPRTGVRWRYRVLLVQGVDRTAELQGELLISVLLKDGAAQQQRMQASRQPVRMRHYQRIEGEITLPPGARPMQLEARFLAAGDARVVAQCQKKTGGV</sequence>
<proteinExistence type="predicted"/>
<dbReference type="Pfam" id="PF20567">
    <property type="entry name" value="DUF6776"/>
    <property type="match status" value="1"/>
</dbReference>
<feature type="coiled-coil region" evidence="1">
    <location>
        <begin position="54"/>
        <end position="126"/>
    </location>
</feature>